<proteinExistence type="inferred from homology"/>
<evidence type="ECO:0000256" key="9">
    <source>
        <dbReference type="ARBA" id="ARBA00023136"/>
    </source>
</evidence>
<keyword evidence="7 10" id="KW-0812">Transmembrane</keyword>
<accession>A0A8J2UB02</accession>
<dbReference type="InterPro" id="IPR035906">
    <property type="entry name" value="MetI-like_sf"/>
</dbReference>
<dbReference type="EMBL" id="BMJC01000001">
    <property type="protein sequence ID" value="GGA91833.1"/>
    <property type="molecule type" value="Genomic_DNA"/>
</dbReference>
<evidence type="ECO:0000256" key="2">
    <source>
        <dbReference type="ARBA" id="ARBA00004651"/>
    </source>
</evidence>
<feature type="transmembrane region" description="Helical" evidence="10">
    <location>
        <begin position="50"/>
        <end position="71"/>
    </location>
</feature>
<keyword evidence="5 11" id="KW-1003">Cell membrane</keyword>
<evidence type="ECO:0000256" key="11">
    <source>
        <dbReference type="RuleBase" id="RU365097"/>
    </source>
</evidence>
<keyword evidence="14" id="KW-1185">Reference proteome</keyword>
<dbReference type="PANTHER" id="PTHR30183">
    <property type="entry name" value="MOLYBDENUM TRANSPORT SYSTEM PERMEASE PROTEIN MODB"/>
    <property type="match status" value="1"/>
</dbReference>
<organism evidence="13 14">
    <name type="scientific">Puia dinghuensis</name>
    <dbReference type="NCBI Taxonomy" id="1792502"/>
    <lineage>
        <taxon>Bacteria</taxon>
        <taxon>Pseudomonadati</taxon>
        <taxon>Bacteroidota</taxon>
        <taxon>Chitinophagia</taxon>
        <taxon>Chitinophagales</taxon>
        <taxon>Chitinophagaceae</taxon>
        <taxon>Puia</taxon>
    </lineage>
</organism>
<comment type="subcellular location">
    <subcellularLocation>
        <location evidence="2 10">Cell membrane</location>
        <topology evidence="2 10">Multi-pass membrane protein</topology>
    </subcellularLocation>
</comment>
<evidence type="ECO:0000256" key="6">
    <source>
        <dbReference type="ARBA" id="ARBA00022505"/>
    </source>
</evidence>
<evidence type="ECO:0000313" key="14">
    <source>
        <dbReference type="Proteomes" id="UP000607559"/>
    </source>
</evidence>
<feature type="domain" description="ABC transmembrane type-1" evidence="12">
    <location>
        <begin position="12"/>
        <end position="216"/>
    </location>
</feature>
<evidence type="ECO:0000313" key="13">
    <source>
        <dbReference type="EMBL" id="GGA91833.1"/>
    </source>
</evidence>
<evidence type="ECO:0000256" key="3">
    <source>
        <dbReference type="ARBA" id="ARBA00007069"/>
    </source>
</evidence>
<comment type="caution">
    <text evidence="13">The sequence shown here is derived from an EMBL/GenBank/DDBJ whole genome shotgun (WGS) entry which is preliminary data.</text>
</comment>
<keyword evidence="4 10" id="KW-0813">Transport</keyword>
<dbReference type="PROSITE" id="PS50928">
    <property type="entry name" value="ABC_TM1"/>
    <property type="match status" value="1"/>
</dbReference>
<evidence type="ECO:0000256" key="1">
    <source>
        <dbReference type="ARBA" id="ARBA00002949"/>
    </source>
</evidence>
<sequence length="230" mass="25304">MNEHSTIDWQPLWLSLKLASVTMLILLLVGIPLAYWLAYSRRRWKVAIEAVIGLPMVLPPSVLGFYLLLAFSPAGAFGAFLSRYLDVRLVFTFPGLVAASLIYSLPFMVNPLLAGFRELPADLKEASRTLGKSDITTLFSILLPNIRASLITGSVLSFAHTIGEFGVVMMIGGSIPGQTKVASVAIYDEVLSTNYPLANRYAIILLGFSFCILLLVNIINHYYNKHKALP</sequence>
<feature type="transmembrane region" description="Helical" evidence="10">
    <location>
        <begin position="201"/>
        <end position="223"/>
    </location>
</feature>
<comment type="function">
    <text evidence="1 11">Part of the binding-protein-dependent transport system for molybdenum; probably responsible for the translocation of the substrate across the membrane.</text>
</comment>
<dbReference type="Pfam" id="PF00528">
    <property type="entry name" value="BPD_transp_1"/>
    <property type="match status" value="1"/>
</dbReference>
<reference evidence="13" key="2">
    <citation type="submission" date="2020-09" db="EMBL/GenBank/DDBJ databases">
        <authorList>
            <person name="Sun Q."/>
            <person name="Zhou Y."/>
        </authorList>
    </citation>
    <scope>NUCLEOTIDE SEQUENCE</scope>
    <source>
        <strain evidence="13">CGMCC 1.15448</strain>
    </source>
</reference>
<evidence type="ECO:0000256" key="5">
    <source>
        <dbReference type="ARBA" id="ARBA00022475"/>
    </source>
</evidence>
<dbReference type="CDD" id="cd06261">
    <property type="entry name" value="TM_PBP2"/>
    <property type="match status" value="1"/>
</dbReference>
<dbReference type="SUPFAM" id="SSF161098">
    <property type="entry name" value="MetI-like"/>
    <property type="match status" value="1"/>
</dbReference>
<dbReference type="PANTHER" id="PTHR30183:SF8">
    <property type="entry name" value="MOLYBDENUM TRANSPORT SYSTEM PERMEASE"/>
    <property type="match status" value="1"/>
</dbReference>
<keyword evidence="9 10" id="KW-0472">Membrane</keyword>
<feature type="transmembrane region" description="Helical" evidence="10">
    <location>
        <begin position="12"/>
        <end position="38"/>
    </location>
</feature>
<dbReference type="NCBIfam" id="TIGR02141">
    <property type="entry name" value="modB_ABC"/>
    <property type="match status" value="1"/>
</dbReference>
<evidence type="ECO:0000259" key="12">
    <source>
        <dbReference type="PROSITE" id="PS50928"/>
    </source>
</evidence>
<comment type="similarity">
    <text evidence="3 11">Belongs to the binding-protein-dependent transport system permease family. CysTW subfamily.</text>
</comment>
<dbReference type="InterPro" id="IPR011867">
    <property type="entry name" value="ModB_ABC"/>
</dbReference>
<dbReference type="InterPro" id="IPR000515">
    <property type="entry name" value="MetI-like"/>
</dbReference>
<name>A0A8J2UB02_9BACT</name>
<dbReference type="GO" id="GO:0015098">
    <property type="term" value="F:molybdate ion transmembrane transporter activity"/>
    <property type="evidence" value="ECO:0007669"/>
    <property type="project" value="UniProtKB-UniRule"/>
</dbReference>
<evidence type="ECO:0000256" key="4">
    <source>
        <dbReference type="ARBA" id="ARBA00022448"/>
    </source>
</evidence>
<protein>
    <recommendedName>
        <fullName evidence="11">Molybdenum transport system permease</fullName>
    </recommendedName>
</protein>
<dbReference type="RefSeq" id="WP_188929900.1">
    <property type="nucleotide sequence ID" value="NZ_BMJC01000001.1"/>
</dbReference>
<dbReference type="AlphaFoldDB" id="A0A8J2UB02"/>
<comment type="caution">
    <text evidence="11">Lacks conserved residue(s) required for the propagation of feature annotation.</text>
</comment>
<keyword evidence="8 10" id="KW-1133">Transmembrane helix</keyword>
<reference evidence="13" key="1">
    <citation type="journal article" date="2014" name="Int. J. Syst. Evol. Microbiol.">
        <title>Complete genome sequence of Corynebacterium casei LMG S-19264T (=DSM 44701T), isolated from a smear-ripened cheese.</title>
        <authorList>
            <consortium name="US DOE Joint Genome Institute (JGI-PGF)"/>
            <person name="Walter F."/>
            <person name="Albersmeier A."/>
            <person name="Kalinowski J."/>
            <person name="Ruckert C."/>
        </authorList>
    </citation>
    <scope>NUCLEOTIDE SEQUENCE</scope>
    <source>
        <strain evidence="13">CGMCC 1.15448</strain>
    </source>
</reference>
<dbReference type="Gene3D" id="1.10.3720.10">
    <property type="entry name" value="MetI-like"/>
    <property type="match status" value="1"/>
</dbReference>
<evidence type="ECO:0000256" key="8">
    <source>
        <dbReference type="ARBA" id="ARBA00022989"/>
    </source>
</evidence>
<gene>
    <name evidence="13" type="primary">modB</name>
    <name evidence="13" type="ORF">GCM10011511_13990</name>
</gene>
<dbReference type="GO" id="GO:0005886">
    <property type="term" value="C:plasma membrane"/>
    <property type="evidence" value="ECO:0007669"/>
    <property type="project" value="UniProtKB-SubCell"/>
</dbReference>
<dbReference type="Proteomes" id="UP000607559">
    <property type="component" value="Unassembled WGS sequence"/>
</dbReference>
<evidence type="ECO:0000256" key="7">
    <source>
        <dbReference type="ARBA" id="ARBA00022692"/>
    </source>
</evidence>
<feature type="transmembrane region" description="Helical" evidence="10">
    <location>
        <begin position="91"/>
        <end position="114"/>
    </location>
</feature>
<keyword evidence="6 11" id="KW-0500">Molybdenum</keyword>
<evidence type="ECO:0000256" key="10">
    <source>
        <dbReference type="RuleBase" id="RU363032"/>
    </source>
</evidence>